<dbReference type="InterPro" id="IPR016032">
    <property type="entry name" value="Sig_transdc_resp-reg_C-effctor"/>
</dbReference>
<evidence type="ECO:0000256" key="2">
    <source>
        <dbReference type="ARBA" id="ARBA00023125"/>
    </source>
</evidence>
<dbReference type="SUPFAM" id="SSF75516">
    <property type="entry name" value="Pheromone-binding domain of LuxR-like quorum-sensing transcription factors"/>
    <property type="match status" value="1"/>
</dbReference>
<dbReference type="InterPro" id="IPR005143">
    <property type="entry name" value="TF_LuxR_autoind-bd_dom"/>
</dbReference>
<dbReference type="GO" id="GO:0006355">
    <property type="term" value="P:regulation of DNA-templated transcription"/>
    <property type="evidence" value="ECO:0007669"/>
    <property type="project" value="InterPro"/>
</dbReference>
<dbReference type="Pfam" id="PF00196">
    <property type="entry name" value="GerE"/>
    <property type="match status" value="1"/>
</dbReference>
<evidence type="ECO:0000313" key="6">
    <source>
        <dbReference type="Proteomes" id="UP000240653"/>
    </source>
</evidence>
<keyword evidence="1" id="KW-0805">Transcription regulation</keyword>
<dbReference type="SUPFAM" id="SSF46894">
    <property type="entry name" value="C-terminal effector domain of the bipartite response regulators"/>
    <property type="match status" value="1"/>
</dbReference>
<dbReference type="InterPro" id="IPR036388">
    <property type="entry name" value="WH-like_DNA-bd_sf"/>
</dbReference>
<dbReference type="RefSeq" id="WP_106726727.1">
    <property type="nucleotide sequence ID" value="NZ_PXYL01000019.1"/>
</dbReference>
<gene>
    <name evidence="5" type="ORF">C7I85_25005</name>
</gene>
<dbReference type="InterPro" id="IPR000792">
    <property type="entry name" value="Tscrpt_reg_LuxR_C"/>
</dbReference>
<dbReference type="Pfam" id="PF03472">
    <property type="entry name" value="Autoind_bind"/>
    <property type="match status" value="1"/>
</dbReference>
<keyword evidence="3" id="KW-0804">Transcription</keyword>
<dbReference type="Proteomes" id="UP000240653">
    <property type="component" value="Unassembled WGS sequence"/>
</dbReference>
<dbReference type="Gene3D" id="1.10.10.10">
    <property type="entry name" value="Winged helix-like DNA-binding domain superfamily/Winged helix DNA-binding domain"/>
    <property type="match status" value="1"/>
</dbReference>
<name>A0A2P7S1D8_9HYPH</name>
<feature type="domain" description="HTH luxR-type" evidence="4">
    <location>
        <begin position="173"/>
        <end position="238"/>
    </location>
</feature>
<dbReference type="OrthoDB" id="3170288at2"/>
<evidence type="ECO:0000256" key="3">
    <source>
        <dbReference type="ARBA" id="ARBA00023163"/>
    </source>
</evidence>
<dbReference type="Gene3D" id="3.30.450.80">
    <property type="entry name" value="Transcription factor LuxR-like, autoinducer-binding domain"/>
    <property type="match status" value="1"/>
</dbReference>
<dbReference type="PROSITE" id="PS00622">
    <property type="entry name" value="HTH_LUXR_1"/>
    <property type="match status" value="1"/>
</dbReference>
<dbReference type="SMART" id="SM00421">
    <property type="entry name" value="HTH_LUXR"/>
    <property type="match status" value="1"/>
</dbReference>
<dbReference type="PROSITE" id="PS50043">
    <property type="entry name" value="HTH_LUXR_2"/>
    <property type="match status" value="1"/>
</dbReference>
<dbReference type="PANTHER" id="PTHR44688:SF16">
    <property type="entry name" value="DNA-BINDING TRANSCRIPTIONAL ACTIVATOR DEVR_DOSR"/>
    <property type="match status" value="1"/>
</dbReference>
<keyword evidence="2" id="KW-0238">DNA-binding</keyword>
<organism evidence="5 6">
    <name type="scientific">Pseudaminobacter soli</name>
    <name type="common">ex Li et al. 2025</name>
    <dbReference type="NCBI Taxonomy" id="1295366"/>
    <lineage>
        <taxon>Bacteria</taxon>
        <taxon>Pseudomonadati</taxon>
        <taxon>Pseudomonadota</taxon>
        <taxon>Alphaproteobacteria</taxon>
        <taxon>Hyphomicrobiales</taxon>
        <taxon>Phyllobacteriaceae</taxon>
        <taxon>Pseudaminobacter</taxon>
    </lineage>
</organism>
<comment type="caution">
    <text evidence="5">The sequence shown here is derived from an EMBL/GenBank/DDBJ whole genome shotgun (WGS) entry which is preliminary data.</text>
</comment>
<dbReference type="AlphaFoldDB" id="A0A2P7S1D8"/>
<proteinExistence type="predicted"/>
<evidence type="ECO:0000259" key="4">
    <source>
        <dbReference type="PROSITE" id="PS50043"/>
    </source>
</evidence>
<sequence>MNIHAVSRFLGSLDDIAAAAAPFEILEELSKVLRTFGLRHLLITGLPSPSKGPWQQEILYDGWPQEWIEHYSASEHFFHDPCALHSRYAGEPFLWSELSRDLMTARQLRVMDEATEFGLRDGLCVPVHLPLRGPSVITVAGERIEISEEDLPTVEMVCVQAFRALRRIHLGDNESHHHTLTDREREVLTWVAAGKAAEDVACILGISRFTVERHLANVREKYDAANTVQAVVEAVRRGEIRP</sequence>
<dbReference type="GO" id="GO:0003677">
    <property type="term" value="F:DNA binding"/>
    <property type="evidence" value="ECO:0007669"/>
    <property type="project" value="UniProtKB-KW"/>
</dbReference>
<evidence type="ECO:0000313" key="5">
    <source>
        <dbReference type="EMBL" id="PSJ56243.1"/>
    </source>
</evidence>
<dbReference type="CDD" id="cd06170">
    <property type="entry name" value="LuxR_C_like"/>
    <property type="match status" value="1"/>
</dbReference>
<keyword evidence="6" id="KW-1185">Reference proteome</keyword>
<reference evidence="5 6" key="1">
    <citation type="submission" date="2018-03" db="EMBL/GenBank/DDBJ databases">
        <title>The draft genome of Mesorhizobium soli JCM 19897.</title>
        <authorList>
            <person name="Li L."/>
            <person name="Liu L."/>
            <person name="Liang L."/>
            <person name="Wang T."/>
            <person name="Zhang X."/>
        </authorList>
    </citation>
    <scope>NUCLEOTIDE SEQUENCE [LARGE SCALE GENOMIC DNA]</scope>
    <source>
        <strain evidence="5 6">JCM 19897</strain>
    </source>
</reference>
<protein>
    <submittedName>
        <fullName evidence="5">LuxR family transcriptional regulator</fullName>
    </submittedName>
</protein>
<dbReference type="InterPro" id="IPR036693">
    <property type="entry name" value="TF_LuxR_autoind-bd_dom_sf"/>
</dbReference>
<evidence type="ECO:0000256" key="1">
    <source>
        <dbReference type="ARBA" id="ARBA00023015"/>
    </source>
</evidence>
<dbReference type="EMBL" id="PXYL01000019">
    <property type="protein sequence ID" value="PSJ56243.1"/>
    <property type="molecule type" value="Genomic_DNA"/>
</dbReference>
<accession>A0A2P7S1D8</accession>
<dbReference type="PRINTS" id="PR00038">
    <property type="entry name" value="HTHLUXR"/>
</dbReference>
<dbReference type="PANTHER" id="PTHR44688">
    <property type="entry name" value="DNA-BINDING TRANSCRIPTIONAL ACTIVATOR DEVR_DOSR"/>
    <property type="match status" value="1"/>
</dbReference>